<dbReference type="PANTHER" id="PTHR30087">
    <property type="entry name" value="INNER MEMBRANE PROTEIN"/>
    <property type="match status" value="1"/>
</dbReference>
<accession>A0A0N9VUM0</accession>
<organism evidence="1 2">
    <name type="scientific">Acinetobacter equi</name>
    <dbReference type="NCBI Taxonomy" id="1324350"/>
    <lineage>
        <taxon>Bacteria</taxon>
        <taxon>Pseudomonadati</taxon>
        <taxon>Pseudomonadota</taxon>
        <taxon>Gammaproteobacteria</taxon>
        <taxon>Moraxellales</taxon>
        <taxon>Moraxellaceae</taxon>
        <taxon>Acinetobacter</taxon>
    </lineage>
</organism>
<name>A0A0N9VUM0_9GAMM</name>
<dbReference type="InterPro" id="IPR007553">
    <property type="entry name" value="2-thiour_desulf"/>
</dbReference>
<dbReference type="KEGG" id="aei:AOY20_04380"/>
<gene>
    <name evidence="1" type="ORF">AOY20_04380</name>
</gene>
<sequence>MKYLISACLANSPVRYDGKCYNLEKINQLLKYHDVVFACPETLGGLTTPRAPAEIVGGTAFDVLNGQAQVINNLGQNVSEAFIDGAYKTLALAQLHQVDIIVLKENSPSCGSHFIYDGSFSGEKITAVGITTALLQQHDFKVISENDFLTSQM</sequence>
<reference evidence="1 2" key="1">
    <citation type="journal article" date="2015" name="Int. J. Syst. Evol. Microbiol.">
        <title>Acinetobacter equi sp. nov. isolated from horse faeces.</title>
        <authorList>
            <person name="Poppel M.T."/>
            <person name="Skiebe E."/>
            <person name="Laue M."/>
            <person name="Bergmann H."/>
            <person name="Ebersberger I."/>
            <person name="Garn T."/>
            <person name="Fruth A."/>
            <person name="Baumgardt S."/>
            <person name="Busse H.J."/>
            <person name="Wilharm G."/>
        </authorList>
    </citation>
    <scope>NUCLEOTIDE SEQUENCE [LARGE SCALE GENOMIC DNA]</scope>
    <source>
        <strain evidence="1 2">114</strain>
    </source>
</reference>
<dbReference type="OrthoDB" id="495783at2"/>
<evidence type="ECO:0000313" key="1">
    <source>
        <dbReference type="EMBL" id="ALH94829.1"/>
    </source>
</evidence>
<dbReference type="PANTHER" id="PTHR30087:SF1">
    <property type="entry name" value="HYPOTHETICAL CYTOSOLIC PROTEIN"/>
    <property type="match status" value="1"/>
</dbReference>
<dbReference type="Proteomes" id="UP000064939">
    <property type="component" value="Chromosome"/>
</dbReference>
<dbReference type="STRING" id="1324350.AOY20_04380"/>
<dbReference type="RefSeq" id="WP_054580728.1">
    <property type="nucleotide sequence ID" value="NZ_CP012808.1"/>
</dbReference>
<dbReference type="Pfam" id="PF04463">
    <property type="entry name" value="2-thiour_desulf"/>
    <property type="match status" value="1"/>
</dbReference>
<keyword evidence="2" id="KW-1185">Reference proteome</keyword>
<dbReference type="EMBL" id="CP012808">
    <property type="protein sequence ID" value="ALH94829.1"/>
    <property type="molecule type" value="Genomic_DNA"/>
</dbReference>
<protein>
    <submittedName>
        <fullName evidence="1">Uncharacterized protein</fullName>
    </submittedName>
</protein>
<proteinExistence type="predicted"/>
<evidence type="ECO:0000313" key="2">
    <source>
        <dbReference type="Proteomes" id="UP000064939"/>
    </source>
</evidence>
<dbReference type="AlphaFoldDB" id="A0A0N9VUM0"/>